<protein>
    <recommendedName>
        <fullName evidence="3">Death-on-curing protein</fullName>
    </recommendedName>
</protein>
<comment type="caution">
    <text evidence="1">The sequence shown here is derived from an EMBL/GenBank/DDBJ whole genome shotgun (WGS) entry which is preliminary data.</text>
</comment>
<dbReference type="InterPro" id="IPR036390">
    <property type="entry name" value="WH_DNA-bd_sf"/>
</dbReference>
<gene>
    <name evidence="1" type="ORF">A3E89_02960</name>
</gene>
<evidence type="ECO:0008006" key="3">
    <source>
        <dbReference type="Google" id="ProtNLM"/>
    </source>
</evidence>
<accession>A0A1F5END8</accession>
<sequence length="193" mass="22062">MVKKKSSAAKIVRTKKKENNLVIYQAKNGAIELRGDFKHENIWATQSQIADVFGIDRSVVTKHISKILKEGEIDEESNVQKMHIPNSDKPVAFYSLDVILSVGYRANSKRAIEFRKWANKVLKEHLIKGYTINKKQITKNYDAFMQTVATIQNLLPEHINLDPKMVLELVKEFAGTWTTLEAYDEDKISPMGL</sequence>
<dbReference type="Proteomes" id="UP000185891">
    <property type="component" value="Unassembled WGS sequence"/>
</dbReference>
<dbReference type="PANTHER" id="PTHR35810">
    <property type="entry name" value="CYTOPLASMIC PROTEIN-RELATED"/>
    <property type="match status" value="1"/>
</dbReference>
<organism evidence="1 2">
    <name type="scientific">Candidatus Campbellbacteria bacterium RIFCSPHIGHO2_12_FULL_35_10</name>
    <dbReference type="NCBI Taxonomy" id="1797578"/>
    <lineage>
        <taxon>Bacteria</taxon>
        <taxon>Candidatus Campbelliibacteriota</taxon>
    </lineage>
</organism>
<reference evidence="1 2" key="1">
    <citation type="journal article" date="2016" name="Nat. Commun.">
        <title>Thousands of microbial genomes shed light on interconnected biogeochemical processes in an aquifer system.</title>
        <authorList>
            <person name="Anantharaman K."/>
            <person name="Brown C.T."/>
            <person name="Hug L.A."/>
            <person name="Sharon I."/>
            <person name="Castelle C.J."/>
            <person name="Probst A.J."/>
            <person name="Thomas B.C."/>
            <person name="Singh A."/>
            <person name="Wilkins M.J."/>
            <person name="Karaoz U."/>
            <person name="Brodie E.L."/>
            <person name="Williams K.H."/>
            <person name="Hubbard S.S."/>
            <person name="Banfield J.F."/>
        </authorList>
    </citation>
    <scope>NUCLEOTIDE SEQUENCE [LARGE SCALE GENOMIC DNA]</scope>
</reference>
<evidence type="ECO:0000313" key="2">
    <source>
        <dbReference type="Proteomes" id="UP000185891"/>
    </source>
</evidence>
<dbReference type="InterPro" id="IPR011204">
    <property type="entry name" value="Virulence_RhuM-like"/>
</dbReference>
<name>A0A1F5END8_9BACT</name>
<dbReference type="Pfam" id="PF13310">
    <property type="entry name" value="Virulence_RhuM"/>
    <property type="match status" value="1"/>
</dbReference>
<dbReference type="EMBL" id="MFAA01000020">
    <property type="protein sequence ID" value="OGD68911.1"/>
    <property type="molecule type" value="Genomic_DNA"/>
</dbReference>
<dbReference type="PANTHER" id="PTHR35810:SF1">
    <property type="entry name" value="CYTOPLASMIC PROTEIN"/>
    <property type="match status" value="1"/>
</dbReference>
<evidence type="ECO:0000313" key="1">
    <source>
        <dbReference type="EMBL" id="OGD68911.1"/>
    </source>
</evidence>
<dbReference type="AlphaFoldDB" id="A0A1F5END8"/>
<proteinExistence type="predicted"/>
<dbReference type="SUPFAM" id="SSF46785">
    <property type="entry name" value="Winged helix' DNA-binding domain"/>
    <property type="match status" value="1"/>
</dbReference>